<dbReference type="CDD" id="cd02440">
    <property type="entry name" value="AdoMet_MTases"/>
    <property type="match status" value="1"/>
</dbReference>
<dbReference type="GO" id="GO:0032259">
    <property type="term" value="P:methylation"/>
    <property type="evidence" value="ECO:0007669"/>
    <property type="project" value="UniProtKB-KW"/>
</dbReference>
<accession>A0A4R0J399</accession>
<dbReference type="RefSeq" id="WP_131285677.1">
    <property type="nucleotide sequence ID" value="NZ_SJKA01000002.1"/>
</dbReference>
<dbReference type="AlphaFoldDB" id="A0A4R0J399"/>
<dbReference type="InterPro" id="IPR041698">
    <property type="entry name" value="Methyltransf_25"/>
</dbReference>
<keyword evidence="3" id="KW-0489">Methyltransferase</keyword>
<dbReference type="PANTHER" id="PTHR43861">
    <property type="entry name" value="TRANS-ACONITATE 2-METHYLTRANSFERASE-RELATED"/>
    <property type="match status" value="1"/>
</dbReference>
<name>A0A4R0J399_9ACTN</name>
<dbReference type="Pfam" id="PF13649">
    <property type="entry name" value="Methyltransf_25"/>
    <property type="match status" value="1"/>
</dbReference>
<comment type="caution">
    <text evidence="3">The sequence shown here is derived from an EMBL/GenBank/DDBJ whole genome shotgun (WGS) entry which is preliminary data.</text>
</comment>
<dbReference type="EMBL" id="SJKA01000002">
    <property type="protein sequence ID" value="TCC39574.1"/>
    <property type="molecule type" value="Genomic_DNA"/>
</dbReference>
<feature type="domain" description="Methyltransferase" evidence="2">
    <location>
        <begin position="40"/>
        <end position="132"/>
    </location>
</feature>
<dbReference type="OrthoDB" id="9811589at2"/>
<keyword evidence="4" id="KW-1185">Reference proteome</keyword>
<dbReference type="InterPro" id="IPR029063">
    <property type="entry name" value="SAM-dependent_MTases_sf"/>
</dbReference>
<evidence type="ECO:0000313" key="4">
    <source>
        <dbReference type="Proteomes" id="UP000292695"/>
    </source>
</evidence>
<dbReference type="SUPFAM" id="SSF53335">
    <property type="entry name" value="S-adenosyl-L-methionine-dependent methyltransferases"/>
    <property type="match status" value="1"/>
</dbReference>
<proteinExistence type="predicted"/>
<evidence type="ECO:0000313" key="3">
    <source>
        <dbReference type="EMBL" id="TCC39574.1"/>
    </source>
</evidence>
<dbReference type="Gene3D" id="3.40.50.150">
    <property type="entry name" value="Vaccinia Virus protein VP39"/>
    <property type="match status" value="1"/>
</dbReference>
<gene>
    <name evidence="3" type="ORF">E0H50_06520</name>
</gene>
<evidence type="ECO:0000256" key="1">
    <source>
        <dbReference type="ARBA" id="ARBA00022679"/>
    </source>
</evidence>
<keyword evidence="1 3" id="KW-0808">Transferase</keyword>
<organism evidence="3 4">
    <name type="scientific">Kribbella sindirgiensis</name>
    <dbReference type="NCBI Taxonomy" id="1124744"/>
    <lineage>
        <taxon>Bacteria</taxon>
        <taxon>Bacillati</taxon>
        <taxon>Actinomycetota</taxon>
        <taxon>Actinomycetes</taxon>
        <taxon>Propionibacteriales</taxon>
        <taxon>Kribbellaceae</taxon>
        <taxon>Kribbella</taxon>
    </lineage>
</organism>
<protein>
    <submittedName>
        <fullName evidence="3">Class I SAM-dependent methyltransferase</fullName>
    </submittedName>
</protein>
<sequence length="244" mass="26732">MVDAKFGVGRLAAVYDGFEPDRVDLEHYVAMVGEFAARRVVDVGCGTGVLACLLARDGVDVIGVDPADASLEVARGKEFADRVRWIHGDATTLPALEADLAVMTGNVAQVFLTDEEWDATLRGVHAALATDGRFVFETRDPAARVWEEWGKWTRENTYQVAPVPDGGTVETWGELLSVELPFVSFRGTYVFSSDGAVLTSDSTLRFRERDELEQSLTAAGFAVDDVRDAPDRPGKEFVFIARRL</sequence>
<evidence type="ECO:0000259" key="2">
    <source>
        <dbReference type="Pfam" id="PF13649"/>
    </source>
</evidence>
<reference evidence="3 4" key="1">
    <citation type="submission" date="2019-02" db="EMBL/GenBank/DDBJ databases">
        <title>Kribbella capetownensis sp. nov. and Kribbella speibonae sp. nov., isolated from soil.</title>
        <authorList>
            <person name="Curtis S.M."/>
            <person name="Norton I."/>
            <person name="Everest G.J."/>
            <person name="Meyers P.R."/>
        </authorList>
    </citation>
    <scope>NUCLEOTIDE SEQUENCE [LARGE SCALE GENOMIC DNA]</scope>
    <source>
        <strain evidence="3 4">DSM 27082</strain>
    </source>
</reference>
<dbReference type="GO" id="GO:0008168">
    <property type="term" value="F:methyltransferase activity"/>
    <property type="evidence" value="ECO:0007669"/>
    <property type="project" value="UniProtKB-KW"/>
</dbReference>
<dbReference type="Proteomes" id="UP000292695">
    <property type="component" value="Unassembled WGS sequence"/>
</dbReference>